<dbReference type="Proteomes" id="UP000821845">
    <property type="component" value="Chromosome 11"/>
</dbReference>
<proteinExistence type="predicted"/>
<evidence type="ECO:0000313" key="2">
    <source>
        <dbReference type="Proteomes" id="UP000821845"/>
    </source>
</evidence>
<accession>A0ACB7T856</accession>
<keyword evidence="2" id="KW-1185">Reference proteome</keyword>
<dbReference type="EMBL" id="CM023491">
    <property type="protein sequence ID" value="KAH6941587.1"/>
    <property type="molecule type" value="Genomic_DNA"/>
</dbReference>
<gene>
    <name evidence="1" type="ORF">HPB50_020480</name>
</gene>
<organism evidence="1 2">
    <name type="scientific">Hyalomma asiaticum</name>
    <name type="common">Tick</name>
    <dbReference type="NCBI Taxonomy" id="266040"/>
    <lineage>
        <taxon>Eukaryota</taxon>
        <taxon>Metazoa</taxon>
        <taxon>Ecdysozoa</taxon>
        <taxon>Arthropoda</taxon>
        <taxon>Chelicerata</taxon>
        <taxon>Arachnida</taxon>
        <taxon>Acari</taxon>
        <taxon>Parasitiformes</taxon>
        <taxon>Ixodida</taxon>
        <taxon>Ixodoidea</taxon>
        <taxon>Ixodidae</taxon>
        <taxon>Hyalomminae</taxon>
        <taxon>Hyalomma</taxon>
    </lineage>
</organism>
<name>A0ACB7T856_HYAAI</name>
<evidence type="ECO:0000313" key="1">
    <source>
        <dbReference type="EMBL" id="KAH6941587.1"/>
    </source>
</evidence>
<reference evidence="1" key="1">
    <citation type="submission" date="2020-05" db="EMBL/GenBank/DDBJ databases">
        <title>Large-scale comparative analyses of tick genomes elucidate their genetic diversity and vector capacities.</title>
        <authorList>
            <person name="Jia N."/>
            <person name="Wang J."/>
            <person name="Shi W."/>
            <person name="Du L."/>
            <person name="Sun Y."/>
            <person name="Zhan W."/>
            <person name="Jiang J."/>
            <person name="Wang Q."/>
            <person name="Zhang B."/>
            <person name="Ji P."/>
            <person name="Sakyi L.B."/>
            <person name="Cui X."/>
            <person name="Yuan T."/>
            <person name="Jiang B."/>
            <person name="Yang W."/>
            <person name="Lam T.T.-Y."/>
            <person name="Chang Q."/>
            <person name="Ding S."/>
            <person name="Wang X."/>
            <person name="Zhu J."/>
            <person name="Ruan X."/>
            <person name="Zhao L."/>
            <person name="Wei J."/>
            <person name="Que T."/>
            <person name="Du C."/>
            <person name="Cheng J."/>
            <person name="Dai P."/>
            <person name="Han X."/>
            <person name="Huang E."/>
            <person name="Gao Y."/>
            <person name="Liu J."/>
            <person name="Shao H."/>
            <person name="Ye R."/>
            <person name="Li L."/>
            <person name="Wei W."/>
            <person name="Wang X."/>
            <person name="Wang C."/>
            <person name="Yang T."/>
            <person name="Huo Q."/>
            <person name="Li W."/>
            <person name="Guo W."/>
            <person name="Chen H."/>
            <person name="Zhou L."/>
            <person name="Ni X."/>
            <person name="Tian J."/>
            <person name="Zhou Y."/>
            <person name="Sheng Y."/>
            <person name="Liu T."/>
            <person name="Pan Y."/>
            <person name="Xia L."/>
            <person name="Li J."/>
            <person name="Zhao F."/>
            <person name="Cao W."/>
        </authorList>
    </citation>
    <scope>NUCLEOTIDE SEQUENCE</scope>
    <source>
        <strain evidence="1">Hyas-2018</strain>
    </source>
</reference>
<protein>
    <submittedName>
        <fullName evidence="1">Uncharacterized protein</fullName>
    </submittedName>
</protein>
<comment type="caution">
    <text evidence="1">The sequence shown here is derived from an EMBL/GenBank/DDBJ whole genome shotgun (WGS) entry which is preliminary data.</text>
</comment>
<sequence>MTKKNVMYFWDPDVGNFHYGPGHPMKPQRLSVTHSLVMHYGLYKKMQVRWQLGYKSRDTPRSRSVLEISARSPSGLYDFCSMYTGASLEGAVKLNNECCDIAINWSGGLHHAKKFEASGFCYVNDIVIAILELLKYHPRVLYIDIDIHHGDGVQEAFYLTDRVMTVSFHKYGNYFFPGTGDMYELGAESGRYYSVNVFKPVIQGVMEYFQPSCIVLQCGADSLAGDRLGCFNLSIRGHGECVKFIRELGLPLLVLGGGGYTVRNVARAWTYETSLLLDEPVSSEIPYNEYFEYFAPDFTLHPEVVTRQENANSKQYLEAIVRAVVENLKCLVQAPSVQMHHVPPDMLPCSRKQPAGSPGPEDAASPSSSGNTTPLAVEA</sequence>